<organism evidence="6 7">
    <name type="scientific">Herbaspirillum chlorophenolicum</name>
    <dbReference type="NCBI Taxonomy" id="211589"/>
    <lineage>
        <taxon>Bacteria</taxon>
        <taxon>Pseudomonadati</taxon>
        <taxon>Pseudomonadota</taxon>
        <taxon>Betaproteobacteria</taxon>
        <taxon>Burkholderiales</taxon>
        <taxon>Oxalobacteraceae</taxon>
        <taxon>Herbaspirillum</taxon>
    </lineage>
</organism>
<dbReference type="RefSeq" id="WP_050469818.1">
    <property type="nucleotide sequence ID" value="NZ_JBIUZV010000012.1"/>
</dbReference>
<evidence type="ECO:0000259" key="5">
    <source>
        <dbReference type="PROSITE" id="PS50931"/>
    </source>
</evidence>
<name>A0ABW8F3B0_9BURK</name>
<evidence type="ECO:0000256" key="3">
    <source>
        <dbReference type="ARBA" id="ARBA00023125"/>
    </source>
</evidence>
<proteinExistence type="inferred from homology"/>
<dbReference type="EMBL" id="JBIUZV010000012">
    <property type="protein sequence ID" value="MFJ3047782.1"/>
    <property type="molecule type" value="Genomic_DNA"/>
</dbReference>
<gene>
    <name evidence="6" type="ORF">ACIPEN_18295</name>
</gene>
<dbReference type="Proteomes" id="UP001617427">
    <property type="component" value="Unassembled WGS sequence"/>
</dbReference>
<sequence>MGDFNWNDLQAFLTMARAGRLTVAAQQLGVDHSTLSRRISALEAALGVPLFERRTVGFVLTPEGERLIGDAEAIETLALRMRATLDDGAASLTGTVRIGTPEGFGTYFLAPRIAGLTGAHPGLEIELVANPRSFSLTKREADLAVSMARPAQGRVYAKKLVDYALGLYAAPSYLARKHKIRKRADLGGLHWIGYVEDLMWTPELDYLPQISRDISVHLRVSNVITQMAALAGGAGIGVLPHFMARNESALVRVLPDEVRLTRSYWLVTHADTRDLARVERVTQFMQEQLREVGAKFWME</sequence>
<keyword evidence="2" id="KW-0805">Transcription regulation</keyword>
<dbReference type="InterPro" id="IPR036388">
    <property type="entry name" value="WH-like_DNA-bd_sf"/>
</dbReference>
<comment type="caution">
    <text evidence="6">The sequence shown here is derived from an EMBL/GenBank/DDBJ whole genome shotgun (WGS) entry which is preliminary data.</text>
</comment>
<accession>A0ABW8F3B0</accession>
<keyword evidence="7" id="KW-1185">Reference proteome</keyword>
<reference evidence="6 7" key="1">
    <citation type="submission" date="2024-10" db="EMBL/GenBank/DDBJ databases">
        <title>The Natural Products Discovery Center: Release of the First 8490 Sequenced Strains for Exploring Actinobacteria Biosynthetic Diversity.</title>
        <authorList>
            <person name="Kalkreuter E."/>
            <person name="Kautsar S.A."/>
            <person name="Yang D."/>
            <person name="Bader C.D."/>
            <person name="Teijaro C.N."/>
            <person name="Fluegel L."/>
            <person name="Davis C.M."/>
            <person name="Simpson J.R."/>
            <person name="Lauterbach L."/>
            <person name="Steele A.D."/>
            <person name="Gui C."/>
            <person name="Meng S."/>
            <person name="Li G."/>
            <person name="Viehrig K."/>
            <person name="Ye F."/>
            <person name="Su P."/>
            <person name="Kiefer A.F."/>
            <person name="Nichols A."/>
            <person name="Cepeda A.J."/>
            <person name="Yan W."/>
            <person name="Fan B."/>
            <person name="Jiang Y."/>
            <person name="Adhikari A."/>
            <person name="Zheng C.-J."/>
            <person name="Schuster L."/>
            <person name="Cowan T.M."/>
            <person name="Smanski M.J."/>
            <person name="Chevrette M.G."/>
            <person name="De Carvalho L.P.S."/>
            <person name="Shen B."/>
        </authorList>
    </citation>
    <scope>NUCLEOTIDE SEQUENCE [LARGE SCALE GENOMIC DNA]</scope>
    <source>
        <strain evidence="6 7">NPDC087045</strain>
    </source>
</reference>
<evidence type="ECO:0000313" key="6">
    <source>
        <dbReference type="EMBL" id="MFJ3047782.1"/>
    </source>
</evidence>
<protein>
    <submittedName>
        <fullName evidence="6">LysR family transcriptional regulator</fullName>
    </submittedName>
</protein>
<dbReference type="Pfam" id="PF03466">
    <property type="entry name" value="LysR_substrate"/>
    <property type="match status" value="1"/>
</dbReference>
<dbReference type="PANTHER" id="PTHR30537">
    <property type="entry name" value="HTH-TYPE TRANSCRIPTIONAL REGULATOR"/>
    <property type="match status" value="1"/>
</dbReference>
<dbReference type="InterPro" id="IPR000847">
    <property type="entry name" value="LysR_HTH_N"/>
</dbReference>
<comment type="similarity">
    <text evidence="1">Belongs to the LysR transcriptional regulatory family.</text>
</comment>
<evidence type="ECO:0000256" key="1">
    <source>
        <dbReference type="ARBA" id="ARBA00009437"/>
    </source>
</evidence>
<dbReference type="SUPFAM" id="SSF53850">
    <property type="entry name" value="Periplasmic binding protein-like II"/>
    <property type="match status" value="1"/>
</dbReference>
<dbReference type="InterPro" id="IPR036390">
    <property type="entry name" value="WH_DNA-bd_sf"/>
</dbReference>
<dbReference type="PROSITE" id="PS50931">
    <property type="entry name" value="HTH_LYSR"/>
    <property type="match status" value="1"/>
</dbReference>
<keyword evidence="4" id="KW-0804">Transcription</keyword>
<evidence type="ECO:0000256" key="2">
    <source>
        <dbReference type="ARBA" id="ARBA00023015"/>
    </source>
</evidence>
<dbReference type="Gene3D" id="1.10.10.10">
    <property type="entry name" value="Winged helix-like DNA-binding domain superfamily/Winged helix DNA-binding domain"/>
    <property type="match status" value="1"/>
</dbReference>
<evidence type="ECO:0000313" key="7">
    <source>
        <dbReference type="Proteomes" id="UP001617427"/>
    </source>
</evidence>
<evidence type="ECO:0000256" key="4">
    <source>
        <dbReference type="ARBA" id="ARBA00023163"/>
    </source>
</evidence>
<feature type="domain" description="HTH lysR-type" evidence="5">
    <location>
        <begin position="4"/>
        <end position="61"/>
    </location>
</feature>
<dbReference type="Gene3D" id="3.40.190.290">
    <property type="match status" value="1"/>
</dbReference>
<keyword evidence="3" id="KW-0238">DNA-binding</keyword>
<dbReference type="InterPro" id="IPR058163">
    <property type="entry name" value="LysR-type_TF_proteobact-type"/>
</dbReference>
<dbReference type="PANTHER" id="PTHR30537:SF3">
    <property type="entry name" value="TRANSCRIPTIONAL REGULATORY PROTEIN"/>
    <property type="match status" value="1"/>
</dbReference>
<dbReference type="Pfam" id="PF00126">
    <property type="entry name" value="HTH_1"/>
    <property type="match status" value="1"/>
</dbReference>
<dbReference type="InterPro" id="IPR005119">
    <property type="entry name" value="LysR_subst-bd"/>
</dbReference>
<dbReference type="SUPFAM" id="SSF46785">
    <property type="entry name" value="Winged helix' DNA-binding domain"/>
    <property type="match status" value="1"/>
</dbReference>
<dbReference type="PRINTS" id="PR00039">
    <property type="entry name" value="HTHLYSR"/>
</dbReference>